<dbReference type="Proteomes" id="UP001487296">
    <property type="component" value="Unassembled WGS sequence"/>
</dbReference>
<proteinExistence type="predicted"/>
<comment type="caution">
    <text evidence="1">The sequence shown here is derived from an EMBL/GenBank/DDBJ whole genome shotgun (WGS) entry which is preliminary data.</text>
</comment>
<gene>
    <name evidence="1" type="ORF">AAAT34_12185</name>
</gene>
<accession>A0ABV1FTQ8</accession>
<sequence>MTDKYAHIIDLPHHVSKVRPQMTMYQRAAQFAPFAALTGHSAAISETARLTDKAMELSESECEVLNQKITLLLAHLDEHPYVCITYFVPDLQKEGGKYETHSGSIKSWDEYEQRITFDDNTQVKANEIIDIKGELFDNRAF</sequence>
<keyword evidence="2" id="KW-1185">Reference proteome</keyword>
<dbReference type="RefSeq" id="WP_215760873.1">
    <property type="nucleotide sequence ID" value="NZ_JAHKBE010000088.1"/>
</dbReference>
<name>A0ABV1FTQ8_9BACT</name>
<organism evidence="1 2">
    <name type="scientific">Hallella faecis</name>
    <dbReference type="NCBI Taxonomy" id="2841596"/>
    <lineage>
        <taxon>Bacteria</taxon>
        <taxon>Pseudomonadati</taxon>
        <taxon>Bacteroidota</taxon>
        <taxon>Bacteroidia</taxon>
        <taxon>Bacteroidales</taxon>
        <taxon>Prevotellaceae</taxon>
        <taxon>Hallella</taxon>
    </lineage>
</organism>
<dbReference type="EMBL" id="JBBNFP010000084">
    <property type="protein sequence ID" value="MEQ2487794.1"/>
    <property type="molecule type" value="Genomic_DNA"/>
</dbReference>
<evidence type="ECO:0000313" key="2">
    <source>
        <dbReference type="Proteomes" id="UP001487296"/>
    </source>
</evidence>
<protein>
    <submittedName>
        <fullName evidence="1">YolD-like family protein</fullName>
    </submittedName>
</protein>
<evidence type="ECO:0000313" key="1">
    <source>
        <dbReference type="EMBL" id="MEQ2487794.1"/>
    </source>
</evidence>
<reference evidence="1 2" key="1">
    <citation type="submission" date="2024-04" db="EMBL/GenBank/DDBJ databases">
        <title>Human intestinal bacterial collection.</title>
        <authorList>
            <person name="Pauvert C."/>
            <person name="Hitch T.C.A."/>
            <person name="Clavel T."/>
        </authorList>
    </citation>
    <scope>NUCLEOTIDE SEQUENCE [LARGE SCALE GENOMIC DNA]</scope>
    <source>
        <strain evidence="1 2">CLA-AA-H145</strain>
    </source>
</reference>